<name>A0A6G0WWW7_9STRA</name>
<proteinExistence type="predicted"/>
<feature type="region of interest" description="Disordered" evidence="1">
    <location>
        <begin position="452"/>
        <end position="487"/>
    </location>
</feature>
<keyword evidence="3" id="KW-1185">Reference proteome</keyword>
<dbReference type="AlphaFoldDB" id="A0A6G0WWW7"/>
<protein>
    <recommendedName>
        <fullName evidence="4">FYVE-type domain-containing protein</fullName>
    </recommendedName>
</protein>
<dbReference type="VEuPathDB" id="FungiDB:AeMF1_006344"/>
<dbReference type="InterPro" id="IPR011011">
    <property type="entry name" value="Znf_FYVE_PHD"/>
</dbReference>
<dbReference type="InterPro" id="IPR013083">
    <property type="entry name" value="Znf_RING/FYVE/PHD"/>
</dbReference>
<dbReference type="Gene3D" id="3.30.40.10">
    <property type="entry name" value="Zinc/RING finger domain, C3HC4 (zinc finger)"/>
    <property type="match status" value="1"/>
</dbReference>
<dbReference type="Gene3D" id="3.30.530.20">
    <property type="match status" value="1"/>
</dbReference>
<evidence type="ECO:0000313" key="3">
    <source>
        <dbReference type="Proteomes" id="UP000481153"/>
    </source>
</evidence>
<evidence type="ECO:0000313" key="2">
    <source>
        <dbReference type="EMBL" id="KAF0732032.1"/>
    </source>
</evidence>
<dbReference type="InterPro" id="IPR052727">
    <property type="entry name" value="Rab4/Rab5_effector"/>
</dbReference>
<evidence type="ECO:0008006" key="4">
    <source>
        <dbReference type="Google" id="ProtNLM"/>
    </source>
</evidence>
<feature type="region of interest" description="Disordered" evidence="1">
    <location>
        <begin position="403"/>
        <end position="427"/>
    </location>
</feature>
<feature type="compositionally biased region" description="Basic and acidic residues" evidence="1">
    <location>
        <begin position="475"/>
        <end position="487"/>
    </location>
</feature>
<dbReference type="SUPFAM" id="SSF57903">
    <property type="entry name" value="FYVE/PHD zinc finger"/>
    <property type="match status" value="1"/>
</dbReference>
<evidence type="ECO:0000256" key="1">
    <source>
        <dbReference type="SAM" id="MobiDB-lite"/>
    </source>
</evidence>
<comment type="caution">
    <text evidence="2">The sequence shown here is derived from an EMBL/GenBank/DDBJ whole genome shotgun (WGS) entry which is preliminary data.</text>
</comment>
<accession>A0A6G0WWW7</accession>
<dbReference type="EMBL" id="VJMJ01000137">
    <property type="protein sequence ID" value="KAF0732032.1"/>
    <property type="molecule type" value="Genomic_DNA"/>
</dbReference>
<organism evidence="2 3">
    <name type="scientific">Aphanomyces euteiches</name>
    <dbReference type="NCBI Taxonomy" id="100861"/>
    <lineage>
        <taxon>Eukaryota</taxon>
        <taxon>Sar</taxon>
        <taxon>Stramenopiles</taxon>
        <taxon>Oomycota</taxon>
        <taxon>Saprolegniomycetes</taxon>
        <taxon>Saprolegniales</taxon>
        <taxon>Verrucalvaceae</taxon>
        <taxon>Aphanomyces</taxon>
    </lineage>
</organism>
<dbReference type="SUPFAM" id="SSF55961">
    <property type="entry name" value="Bet v1-like"/>
    <property type="match status" value="1"/>
</dbReference>
<dbReference type="Proteomes" id="UP000481153">
    <property type="component" value="Unassembled WGS sequence"/>
</dbReference>
<dbReference type="InterPro" id="IPR023393">
    <property type="entry name" value="START-like_dom_sf"/>
</dbReference>
<reference evidence="2 3" key="1">
    <citation type="submission" date="2019-07" db="EMBL/GenBank/DDBJ databases">
        <title>Genomics analysis of Aphanomyces spp. identifies a new class of oomycete effector associated with host adaptation.</title>
        <authorList>
            <person name="Gaulin E."/>
        </authorList>
    </citation>
    <scope>NUCLEOTIDE SEQUENCE [LARGE SCALE GENOMIC DNA]</scope>
    <source>
        <strain evidence="2 3">ATCC 201684</strain>
    </source>
</reference>
<sequence length="487" mass="55599">MPVTGFMEEYRSLVEEVVVDAIDHRELWIDDARHDNSGWKLTVNKRNMQVFRKKTQSVPHDATSSSLFTFLTVGYLSTTIEDLHTSLYAATSKDDQILHSLLLDKEFLTSQVLAVLDDIALPSLDPDLPDFLGIKYIKLRMPGSRLGVNPRESVYVEYLTLREDNILVKVVHSIDNFLPPHTDGGVIHRATLRDVWLFVPAPNGKIQVVARTFHDMKGSAPKYFSDQSALSFWRVYDKLTSMSYVRRLLAMPHGALRGSLSSLTQSQPITRGSIRRAVSQTRTHCQCCKRKFTLFHSKRFMCTHCSAVVCSNCHVPINYSVQKSVHPIPHDKVHVAAMESHKDLVCLVCIHRSKETFQDFDRVEAPKDGEDIWEAALQSKLPHTTTHAAYKPRASELELRLSKEDQPPVEPFTPHHQSTGRPSDDPNVFDEMRKSIAIQESILSAMRASWHGTTEQEMYVQKQSSKYKSRASEYTFERDSDRFEEIE</sequence>
<dbReference type="CDD" id="cd00065">
    <property type="entry name" value="FYVE_like_SF"/>
    <property type="match status" value="1"/>
</dbReference>
<gene>
    <name evidence="2" type="ORF">Ae201684_010685</name>
</gene>
<dbReference type="PANTHER" id="PTHR13510:SF44">
    <property type="entry name" value="RABENOSYN-5"/>
    <property type="match status" value="1"/>
</dbReference>
<dbReference type="PANTHER" id="PTHR13510">
    <property type="entry name" value="FYVE-FINGER-CONTAINING RAB5 EFFECTOR PROTEIN RABENOSYN-5-RELATED"/>
    <property type="match status" value="1"/>
</dbReference>
<feature type="compositionally biased region" description="Polar residues" evidence="1">
    <location>
        <begin position="452"/>
        <end position="466"/>
    </location>
</feature>